<dbReference type="EMBL" id="JNAX01000007">
    <property type="protein sequence ID" value="KGG21272.1"/>
    <property type="molecule type" value="Genomic_DNA"/>
</dbReference>
<protein>
    <submittedName>
        <fullName evidence="1">Uncharacterized protein</fullName>
    </submittedName>
</protein>
<dbReference type="Proteomes" id="UP000030392">
    <property type="component" value="Unassembled WGS sequence"/>
</dbReference>
<evidence type="ECO:0000313" key="1">
    <source>
        <dbReference type="EMBL" id="KGG21272.1"/>
    </source>
</evidence>
<name>A0A0A2C6U3_PROMR</name>
<reference evidence="2" key="1">
    <citation type="journal article" date="2014" name="Sci. Data">
        <title>Genomes of diverse isolates of the marine cyanobacterium Prochlorococcus.</title>
        <authorList>
            <person name="Biller S."/>
            <person name="Berube P."/>
            <person name="Thompson J."/>
            <person name="Kelly L."/>
            <person name="Roggensack S."/>
            <person name="Awad L."/>
            <person name="Roache-Johnson K."/>
            <person name="Ding H."/>
            <person name="Giovannoni S.J."/>
            <person name="Moore L.R."/>
            <person name="Chisholm S.W."/>
        </authorList>
    </citation>
    <scope>NUCLEOTIDE SEQUENCE [LARGE SCALE GENOMIC DNA]</scope>
    <source>
        <strain evidence="2">PAC1</strain>
    </source>
</reference>
<sequence length="86" mass="9881">MSMCGRWGLIMNASFNKRISISSCWAASRIALLDSVERYEDSYAISQEFCEWITCINTYPEGVKASTLKVPDFQKENFDADELLER</sequence>
<organism evidence="1 2">
    <name type="scientific">Prochlorococcus marinus str. PAC1</name>
    <dbReference type="NCBI Taxonomy" id="59924"/>
    <lineage>
        <taxon>Bacteria</taxon>
        <taxon>Bacillati</taxon>
        <taxon>Cyanobacteriota</taxon>
        <taxon>Cyanophyceae</taxon>
        <taxon>Synechococcales</taxon>
        <taxon>Prochlorococcaceae</taxon>
        <taxon>Prochlorococcus</taxon>
    </lineage>
</organism>
<proteinExistence type="predicted"/>
<evidence type="ECO:0000313" key="2">
    <source>
        <dbReference type="Proteomes" id="UP000030392"/>
    </source>
</evidence>
<dbReference type="AlphaFoldDB" id="A0A0A2C6U3"/>
<comment type="caution">
    <text evidence="1">The sequence shown here is derived from an EMBL/GenBank/DDBJ whole genome shotgun (WGS) entry which is preliminary data.</text>
</comment>
<accession>A0A0A2C6U3</accession>
<gene>
    <name evidence="1" type="ORF">EV03_0606</name>
</gene>